<dbReference type="InterPro" id="IPR016181">
    <property type="entry name" value="Acyl_CoA_acyltransferase"/>
</dbReference>
<keyword evidence="3" id="KW-1185">Reference proteome</keyword>
<accession>A0ABU1TFX4</accession>
<evidence type="ECO:0000313" key="3">
    <source>
        <dbReference type="Proteomes" id="UP001247620"/>
    </source>
</evidence>
<protein>
    <submittedName>
        <fullName evidence="2">GNAT superfamily N-acetyltransferase</fullName>
    </submittedName>
</protein>
<dbReference type="SUPFAM" id="SSF55729">
    <property type="entry name" value="Acyl-CoA N-acyltransferases (Nat)"/>
    <property type="match status" value="1"/>
</dbReference>
<dbReference type="Proteomes" id="UP001247620">
    <property type="component" value="Unassembled WGS sequence"/>
</dbReference>
<dbReference type="Gene3D" id="3.40.630.30">
    <property type="match status" value="1"/>
</dbReference>
<evidence type="ECO:0000313" key="2">
    <source>
        <dbReference type="EMBL" id="MDR6943740.1"/>
    </source>
</evidence>
<dbReference type="RefSeq" id="WP_310098537.1">
    <property type="nucleotide sequence ID" value="NZ_JAVDUU010000003.1"/>
</dbReference>
<dbReference type="EMBL" id="JAVDUU010000003">
    <property type="protein sequence ID" value="MDR6943740.1"/>
    <property type="molecule type" value="Genomic_DNA"/>
</dbReference>
<sequence length="143" mass="15999">MEIKFAKTVGEINFCKEVILGFRPNLEPETFADQILCMMKSEYFKLAYIPDEGGTKAAAFIGYRTLSTLRTGKMIYIDDLYTDEAHRGKGYAGALLDLVTKEAAQIGAPSVQLDSGYMLHDAHRLYLNKGYFLACNHFAKLIA</sequence>
<dbReference type="InterPro" id="IPR000182">
    <property type="entry name" value="GNAT_dom"/>
</dbReference>
<proteinExistence type="predicted"/>
<dbReference type="PROSITE" id="PS51186">
    <property type="entry name" value="GNAT"/>
    <property type="match status" value="1"/>
</dbReference>
<organism evidence="2 3">
    <name type="scientific">Mucilaginibacter pocheonensis</name>
    <dbReference type="NCBI Taxonomy" id="398050"/>
    <lineage>
        <taxon>Bacteria</taxon>
        <taxon>Pseudomonadati</taxon>
        <taxon>Bacteroidota</taxon>
        <taxon>Sphingobacteriia</taxon>
        <taxon>Sphingobacteriales</taxon>
        <taxon>Sphingobacteriaceae</taxon>
        <taxon>Mucilaginibacter</taxon>
    </lineage>
</organism>
<comment type="caution">
    <text evidence="2">The sequence shown here is derived from an EMBL/GenBank/DDBJ whole genome shotgun (WGS) entry which is preliminary data.</text>
</comment>
<reference evidence="2 3" key="1">
    <citation type="submission" date="2023-07" db="EMBL/GenBank/DDBJ databases">
        <title>Sorghum-associated microbial communities from plants grown in Nebraska, USA.</title>
        <authorList>
            <person name="Schachtman D."/>
        </authorList>
    </citation>
    <scope>NUCLEOTIDE SEQUENCE [LARGE SCALE GENOMIC DNA]</scope>
    <source>
        <strain evidence="2 3">3262</strain>
    </source>
</reference>
<gene>
    <name evidence="2" type="ORF">J2W55_003593</name>
</gene>
<name>A0ABU1TFX4_9SPHI</name>
<evidence type="ECO:0000259" key="1">
    <source>
        <dbReference type="PROSITE" id="PS51186"/>
    </source>
</evidence>
<feature type="domain" description="N-acetyltransferase" evidence="1">
    <location>
        <begin position="1"/>
        <end position="143"/>
    </location>
</feature>
<dbReference type="CDD" id="cd04301">
    <property type="entry name" value="NAT_SF"/>
    <property type="match status" value="1"/>
</dbReference>
<dbReference type="Pfam" id="PF00583">
    <property type="entry name" value="Acetyltransf_1"/>
    <property type="match status" value="1"/>
</dbReference>